<name>A0A0K1Q043_9BACT</name>
<dbReference type="RefSeq" id="WP_146650405.1">
    <property type="nucleotide sequence ID" value="NZ_CP012333.1"/>
</dbReference>
<dbReference type="EMBL" id="CP012333">
    <property type="protein sequence ID" value="AKU99117.1"/>
    <property type="molecule type" value="Genomic_DNA"/>
</dbReference>
<accession>A0A0K1Q043</accession>
<organism evidence="2 3">
    <name type="scientific">Labilithrix luteola</name>
    <dbReference type="NCBI Taxonomy" id="1391654"/>
    <lineage>
        <taxon>Bacteria</taxon>
        <taxon>Pseudomonadati</taxon>
        <taxon>Myxococcota</taxon>
        <taxon>Polyangia</taxon>
        <taxon>Polyangiales</taxon>
        <taxon>Labilitrichaceae</taxon>
        <taxon>Labilithrix</taxon>
    </lineage>
</organism>
<dbReference type="PROSITE" id="PS51257">
    <property type="entry name" value="PROKAR_LIPOPROTEIN"/>
    <property type="match status" value="1"/>
</dbReference>
<dbReference type="KEGG" id="llu:AKJ09_05781"/>
<evidence type="ECO:0000256" key="1">
    <source>
        <dbReference type="SAM" id="SignalP"/>
    </source>
</evidence>
<evidence type="ECO:0000313" key="3">
    <source>
        <dbReference type="Proteomes" id="UP000064967"/>
    </source>
</evidence>
<feature type="chain" id="PRO_5005466374" description="Type IV fimbrial biogenesis protein PilY1" evidence="1">
    <location>
        <begin position="26"/>
        <end position="406"/>
    </location>
</feature>
<dbReference type="STRING" id="1391654.AKJ09_05781"/>
<dbReference type="Proteomes" id="UP000064967">
    <property type="component" value="Chromosome"/>
</dbReference>
<keyword evidence="3" id="KW-1185">Reference proteome</keyword>
<dbReference type="AlphaFoldDB" id="A0A0K1Q043"/>
<feature type="signal peptide" evidence="1">
    <location>
        <begin position="1"/>
        <end position="25"/>
    </location>
</feature>
<sequence>MSRFMVAALLSIASAIPIVTLGACSGESDGGVTENDGGSLLPASDAASAADVQDAGPMLDAKVEAGSRLCSDDHFCHTVVPKGQSLTGVWSDGQGATWAVSSAGDVLRWDGTSWKIHRHVADTDQIFSIFGTGPTDIWVATALGLLHGTGQSSASLEFAPVVLPGDETVAVRSVWGTGPNDLWAVGGLESWDAPFAVGRALHYSGPEVDGGGGWTLDTELTSLGIAFRAIWGSGGGGVWIHGRQADEFGEFTGVVWRRASEASSWTMVDLPPEPSTPDHPGPQYFVAGSLSSDSSVWLAGAAGGEYTPALWHGTKVQGGFEWTYTKRNYWERSIEAVWGAAPDDTWAIGLAGLVMHWNGSAWAPAITRVTDLPVPNRFVGIWGKSSDDMWVVGDEIALHRTMSDKP</sequence>
<gene>
    <name evidence="2" type="ORF">AKJ09_05781</name>
</gene>
<dbReference type="OrthoDB" id="8093255at2"/>
<evidence type="ECO:0008006" key="4">
    <source>
        <dbReference type="Google" id="ProtNLM"/>
    </source>
</evidence>
<proteinExistence type="predicted"/>
<evidence type="ECO:0000313" key="2">
    <source>
        <dbReference type="EMBL" id="AKU99117.1"/>
    </source>
</evidence>
<keyword evidence="1" id="KW-0732">Signal</keyword>
<protein>
    <recommendedName>
        <fullName evidence="4">Type IV fimbrial biogenesis protein PilY1</fullName>
    </recommendedName>
</protein>
<reference evidence="2 3" key="1">
    <citation type="submission" date="2015-08" db="EMBL/GenBank/DDBJ databases">
        <authorList>
            <person name="Babu N.S."/>
            <person name="Beckwith C.J."/>
            <person name="Beseler K.G."/>
            <person name="Brison A."/>
            <person name="Carone J.V."/>
            <person name="Caskin T.P."/>
            <person name="Diamond M."/>
            <person name="Durham M.E."/>
            <person name="Foxe J.M."/>
            <person name="Go M."/>
            <person name="Henderson B.A."/>
            <person name="Jones I.B."/>
            <person name="McGettigan J.A."/>
            <person name="Micheletti S.J."/>
            <person name="Nasrallah M.E."/>
            <person name="Ortiz D."/>
            <person name="Piller C.R."/>
            <person name="Privatt S.R."/>
            <person name="Schneider S.L."/>
            <person name="Sharp S."/>
            <person name="Smith T.C."/>
            <person name="Stanton J.D."/>
            <person name="Ullery H.E."/>
            <person name="Wilson R.J."/>
            <person name="Serrano M.G."/>
            <person name="Buck G."/>
            <person name="Lee V."/>
            <person name="Wang Y."/>
            <person name="Carvalho R."/>
            <person name="Voegtly L."/>
            <person name="Shi R."/>
            <person name="Duckworth R."/>
            <person name="Johnson A."/>
            <person name="Loviza R."/>
            <person name="Walstead R."/>
            <person name="Shah Z."/>
            <person name="Kiflezghi M."/>
            <person name="Wade K."/>
            <person name="Ball S.L."/>
            <person name="Bradley K.W."/>
            <person name="Asai D.J."/>
            <person name="Bowman C.A."/>
            <person name="Russell D.A."/>
            <person name="Pope W.H."/>
            <person name="Jacobs-Sera D."/>
            <person name="Hendrix R.W."/>
            <person name="Hatfull G.F."/>
        </authorList>
    </citation>
    <scope>NUCLEOTIDE SEQUENCE [LARGE SCALE GENOMIC DNA]</scope>
    <source>
        <strain evidence="2 3">DSM 27648</strain>
    </source>
</reference>